<reference evidence="2" key="2">
    <citation type="submission" date="2023-05" db="EMBL/GenBank/DDBJ databases">
        <authorList>
            <consortium name="Lawrence Berkeley National Laboratory"/>
            <person name="Steindorff A."/>
            <person name="Hensen N."/>
            <person name="Bonometti L."/>
            <person name="Westerberg I."/>
            <person name="Brannstrom I.O."/>
            <person name="Guillou S."/>
            <person name="Cros-Aarteil S."/>
            <person name="Calhoun S."/>
            <person name="Haridas S."/>
            <person name="Kuo A."/>
            <person name="Mondo S."/>
            <person name="Pangilinan J."/>
            <person name="Riley R."/>
            <person name="Labutti K."/>
            <person name="Andreopoulos B."/>
            <person name="Lipzen A."/>
            <person name="Chen C."/>
            <person name="Yanf M."/>
            <person name="Daum C."/>
            <person name="Ng V."/>
            <person name="Clum A."/>
            <person name="Ohm R."/>
            <person name="Martin F."/>
            <person name="Silar P."/>
            <person name="Natvig D."/>
            <person name="Lalanne C."/>
            <person name="Gautier V."/>
            <person name="Ament-Velasquez S.L."/>
            <person name="Kruys A."/>
            <person name="Hutchinson M.I."/>
            <person name="Powell A.J."/>
            <person name="Barry K."/>
            <person name="Miller A.N."/>
            <person name="Grigoriev I.V."/>
            <person name="Debuchy R."/>
            <person name="Gladieux P."/>
            <person name="Thoren M.H."/>
            <person name="Johannesson H."/>
        </authorList>
    </citation>
    <scope>NUCLEOTIDE SEQUENCE</scope>
    <source>
        <strain evidence="2">PSN309</strain>
    </source>
</reference>
<feature type="compositionally biased region" description="Basic residues" evidence="1">
    <location>
        <begin position="24"/>
        <end position="33"/>
    </location>
</feature>
<protein>
    <submittedName>
        <fullName evidence="2">Uncharacterized protein</fullName>
    </submittedName>
</protein>
<feature type="compositionally biased region" description="Low complexity" evidence="1">
    <location>
        <begin position="11"/>
        <end position="23"/>
    </location>
</feature>
<evidence type="ECO:0000313" key="3">
    <source>
        <dbReference type="Proteomes" id="UP001302126"/>
    </source>
</evidence>
<organism evidence="2 3">
    <name type="scientific">Podospora australis</name>
    <dbReference type="NCBI Taxonomy" id="1536484"/>
    <lineage>
        <taxon>Eukaryota</taxon>
        <taxon>Fungi</taxon>
        <taxon>Dikarya</taxon>
        <taxon>Ascomycota</taxon>
        <taxon>Pezizomycotina</taxon>
        <taxon>Sordariomycetes</taxon>
        <taxon>Sordariomycetidae</taxon>
        <taxon>Sordariales</taxon>
        <taxon>Podosporaceae</taxon>
        <taxon>Podospora</taxon>
    </lineage>
</organism>
<feature type="region of interest" description="Disordered" evidence="1">
    <location>
        <begin position="1"/>
        <end position="52"/>
    </location>
</feature>
<accession>A0AAN6WHF7</accession>
<gene>
    <name evidence="2" type="ORF">QBC35DRAFT_536667</name>
</gene>
<evidence type="ECO:0000313" key="2">
    <source>
        <dbReference type="EMBL" id="KAK4182133.1"/>
    </source>
</evidence>
<feature type="compositionally biased region" description="Low complexity" evidence="1">
    <location>
        <begin position="36"/>
        <end position="49"/>
    </location>
</feature>
<evidence type="ECO:0000256" key="1">
    <source>
        <dbReference type="SAM" id="MobiDB-lite"/>
    </source>
</evidence>
<feature type="compositionally biased region" description="Basic residues" evidence="1">
    <location>
        <begin position="1"/>
        <end position="10"/>
    </location>
</feature>
<reference evidence="2" key="1">
    <citation type="journal article" date="2023" name="Mol. Phylogenet. Evol.">
        <title>Genome-scale phylogeny and comparative genomics of the fungal order Sordariales.</title>
        <authorList>
            <person name="Hensen N."/>
            <person name="Bonometti L."/>
            <person name="Westerberg I."/>
            <person name="Brannstrom I.O."/>
            <person name="Guillou S."/>
            <person name="Cros-Aarteil S."/>
            <person name="Calhoun S."/>
            <person name="Haridas S."/>
            <person name="Kuo A."/>
            <person name="Mondo S."/>
            <person name="Pangilinan J."/>
            <person name="Riley R."/>
            <person name="LaButti K."/>
            <person name="Andreopoulos B."/>
            <person name="Lipzen A."/>
            <person name="Chen C."/>
            <person name="Yan M."/>
            <person name="Daum C."/>
            <person name="Ng V."/>
            <person name="Clum A."/>
            <person name="Steindorff A."/>
            <person name="Ohm R.A."/>
            <person name="Martin F."/>
            <person name="Silar P."/>
            <person name="Natvig D.O."/>
            <person name="Lalanne C."/>
            <person name="Gautier V."/>
            <person name="Ament-Velasquez S.L."/>
            <person name="Kruys A."/>
            <person name="Hutchinson M.I."/>
            <person name="Powell A.J."/>
            <person name="Barry K."/>
            <person name="Miller A.N."/>
            <person name="Grigoriev I.V."/>
            <person name="Debuchy R."/>
            <person name="Gladieux P."/>
            <person name="Hiltunen Thoren M."/>
            <person name="Johannesson H."/>
        </authorList>
    </citation>
    <scope>NUCLEOTIDE SEQUENCE</scope>
    <source>
        <strain evidence="2">PSN309</strain>
    </source>
</reference>
<sequence>MKNTHTHTHTHTNSLNHSLTHSLARTRSRRNHHNNTDSSTGTGNGNNNSKMCRPVRLSFDPQTEPLDKCNECTILGFFCCALPGGPTCVPLDQWEVDDVVVPMPCLTHLLERIAPAITLFHATLTSLPSFTAPKIHTLAPAVADRGPANDFRDIDYLAKVDGAAFERDIWRAIAVYEDPEGVKVGLQPEQQPLRGKSVFWAWEGLGDVEGGVWRR</sequence>
<comment type="caution">
    <text evidence="2">The sequence shown here is derived from an EMBL/GenBank/DDBJ whole genome shotgun (WGS) entry which is preliminary data.</text>
</comment>
<dbReference type="EMBL" id="MU864744">
    <property type="protein sequence ID" value="KAK4182133.1"/>
    <property type="molecule type" value="Genomic_DNA"/>
</dbReference>
<dbReference type="AlphaFoldDB" id="A0AAN6WHF7"/>
<name>A0AAN6WHF7_9PEZI</name>
<proteinExistence type="predicted"/>
<keyword evidence="3" id="KW-1185">Reference proteome</keyword>
<dbReference type="Proteomes" id="UP001302126">
    <property type="component" value="Unassembled WGS sequence"/>
</dbReference>